<dbReference type="Proteomes" id="UP000022910">
    <property type="component" value="Unassembled WGS sequence"/>
</dbReference>
<keyword evidence="1" id="KW-0472">Membrane</keyword>
<sequence length="123" mass="14499">MDLYSKECTYKAGNIFKKNIIYLLKRVLIVNMPIEYIEMKNKLKEYFAQEASRSSHNSHYSHSSTIEIQDSTVTAPLITTKSFDTLLLCLVIIIGFFIWYFYCDVLFIVYRIYIIGDMKLKIN</sequence>
<comment type="caution">
    <text evidence="2">The sequence shown here is derived from an EMBL/GenBank/DDBJ whole genome shotgun (WGS) entry which is preliminary data.</text>
</comment>
<feature type="transmembrane region" description="Helical" evidence="1">
    <location>
        <begin position="85"/>
        <end position="113"/>
    </location>
</feature>
<dbReference type="HOGENOM" id="CLU_2016461_0_0_1"/>
<keyword evidence="3" id="KW-1185">Reference proteome</keyword>
<organism evidence="2 3">
    <name type="scientific">Rhizophagus irregularis (strain DAOM 197198w)</name>
    <name type="common">Glomus intraradices</name>
    <dbReference type="NCBI Taxonomy" id="1432141"/>
    <lineage>
        <taxon>Eukaryota</taxon>
        <taxon>Fungi</taxon>
        <taxon>Fungi incertae sedis</taxon>
        <taxon>Mucoromycota</taxon>
        <taxon>Glomeromycotina</taxon>
        <taxon>Glomeromycetes</taxon>
        <taxon>Glomerales</taxon>
        <taxon>Glomeraceae</taxon>
        <taxon>Rhizophagus</taxon>
    </lineage>
</organism>
<keyword evidence="1" id="KW-0812">Transmembrane</keyword>
<proteinExistence type="predicted"/>
<keyword evidence="1" id="KW-1133">Transmembrane helix</keyword>
<protein>
    <submittedName>
        <fullName evidence="2">Uncharacterized protein</fullName>
    </submittedName>
</protein>
<evidence type="ECO:0000313" key="3">
    <source>
        <dbReference type="Proteomes" id="UP000022910"/>
    </source>
</evidence>
<reference evidence="2 3" key="1">
    <citation type="submission" date="2014-02" db="EMBL/GenBank/DDBJ databases">
        <title>Single nucleus genome sequencing reveals high similarity among nuclei of an endomycorrhizal fungus.</title>
        <authorList>
            <person name="Lin K."/>
            <person name="Geurts R."/>
            <person name="Zhang Z."/>
            <person name="Limpens E."/>
            <person name="Saunders D.G."/>
            <person name="Mu D."/>
            <person name="Pang E."/>
            <person name="Cao H."/>
            <person name="Cha H."/>
            <person name="Lin T."/>
            <person name="Zhou Q."/>
            <person name="Shang Y."/>
            <person name="Li Y."/>
            <person name="Ivanov S."/>
            <person name="Sharma T."/>
            <person name="Velzen R.V."/>
            <person name="Ruijter N.D."/>
            <person name="Aanen D.K."/>
            <person name="Win J."/>
            <person name="Kamoun S."/>
            <person name="Bisseling T."/>
            <person name="Huang S."/>
        </authorList>
    </citation>
    <scope>NUCLEOTIDE SEQUENCE [LARGE SCALE GENOMIC DNA]</scope>
    <source>
        <strain evidence="3">DAOM197198w</strain>
    </source>
</reference>
<name>A0A015KWE6_RHIIW</name>
<gene>
    <name evidence="2" type="ORF">RirG_074410</name>
</gene>
<evidence type="ECO:0000256" key="1">
    <source>
        <dbReference type="SAM" id="Phobius"/>
    </source>
</evidence>
<dbReference type="AlphaFoldDB" id="A0A015KWE6"/>
<accession>A0A015KWE6</accession>
<dbReference type="OrthoDB" id="2326691at2759"/>
<evidence type="ECO:0000313" key="2">
    <source>
        <dbReference type="EMBL" id="EXX71894.1"/>
    </source>
</evidence>
<dbReference type="EMBL" id="JEMT01015869">
    <property type="protein sequence ID" value="EXX71894.1"/>
    <property type="molecule type" value="Genomic_DNA"/>
</dbReference>